<keyword evidence="4" id="KW-1185">Reference proteome</keyword>
<dbReference type="HOGENOM" id="CLU_556823_0_0_1"/>
<reference evidence="3 4" key="1">
    <citation type="journal article" date="2012" name="Proc. Natl. Acad. Sci. U.S.A.">
        <title>Comparative genomics of Ceriporiopsis subvermispora and Phanerochaete chrysosporium provide insight into selective ligninolysis.</title>
        <authorList>
            <person name="Fernandez-Fueyo E."/>
            <person name="Ruiz-Duenas F.J."/>
            <person name="Ferreira P."/>
            <person name="Floudas D."/>
            <person name="Hibbett D.S."/>
            <person name="Canessa P."/>
            <person name="Larrondo L.F."/>
            <person name="James T.Y."/>
            <person name="Seelenfreund D."/>
            <person name="Lobos S."/>
            <person name="Polanco R."/>
            <person name="Tello M."/>
            <person name="Honda Y."/>
            <person name="Watanabe T."/>
            <person name="Watanabe T."/>
            <person name="Ryu J.S."/>
            <person name="Kubicek C.P."/>
            <person name="Schmoll M."/>
            <person name="Gaskell J."/>
            <person name="Hammel K.E."/>
            <person name="St John F.J."/>
            <person name="Vanden Wymelenberg A."/>
            <person name="Sabat G."/>
            <person name="Splinter BonDurant S."/>
            <person name="Syed K."/>
            <person name="Yadav J.S."/>
            <person name="Doddapaneni H."/>
            <person name="Subramanian V."/>
            <person name="Lavin J.L."/>
            <person name="Oguiza J.A."/>
            <person name="Perez G."/>
            <person name="Pisabarro A.G."/>
            <person name="Ramirez L."/>
            <person name="Santoyo F."/>
            <person name="Master E."/>
            <person name="Coutinho P.M."/>
            <person name="Henrissat B."/>
            <person name="Lombard V."/>
            <person name="Magnuson J.K."/>
            <person name="Kuees U."/>
            <person name="Hori C."/>
            <person name="Igarashi K."/>
            <person name="Samejima M."/>
            <person name="Held B.W."/>
            <person name="Barry K.W."/>
            <person name="LaButti K.M."/>
            <person name="Lapidus A."/>
            <person name="Lindquist E.A."/>
            <person name="Lucas S.M."/>
            <person name="Riley R."/>
            <person name="Salamov A.A."/>
            <person name="Hoffmeister D."/>
            <person name="Schwenk D."/>
            <person name="Hadar Y."/>
            <person name="Yarden O."/>
            <person name="de Vries R.P."/>
            <person name="Wiebenga A."/>
            <person name="Stenlid J."/>
            <person name="Eastwood D."/>
            <person name="Grigoriev I.V."/>
            <person name="Berka R.M."/>
            <person name="Blanchette R.A."/>
            <person name="Kersten P."/>
            <person name="Martinez A.T."/>
            <person name="Vicuna R."/>
            <person name="Cullen D."/>
        </authorList>
    </citation>
    <scope>NUCLEOTIDE SEQUENCE [LARGE SCALE GENOMIC DNA]</scope>
    <source>
        <strain evidence="3 4">B</strain>
    </source>
</reference>
<dbReference type="Proteomes" id="UP000016930">
    <property type="component" value="Unassembled WGS sequence"/>
</dbReference>
<proteinExistence type="predicted"/>
<organism evidence="3 4">
    <name type="scientific">Ceriporiopsis subvermispora (strain B)</name>
    <name type="common">White-rot fungus</name>
    <name type="synonym">Gelatoporia subvermispora</name>
    <dbReference type="NCBI Taxonomy" id="914234"/>
    <lineage>
        <taxon>Eukaryota</taxon>
        <taxon>Fungi</taxon>
        <taxon>Dikarya</taxon>
        <taxon>Basidiomycota</taxon>
        <taxon>Agaricomycotina</taxon>
        <taxon>Agaricomycetes</taxon>
        <taxon>Polyporales</taxon>
        <taxon>Gelatoporiaceae</taxon>
        <taxon>Gelatoporia</taxon>
    </lineage>
</organism>
<evidence type="ECO:0000313" key="3">
    <source>
        <dbReference type="EMBL" id="EMD36588.1"/>
    </source>
</evidence>
<feature type="region of interest" description="Disordered" evidence="2">
    <location>
        <begin position="131"/>
        <end position="198"/>
    </location>
</feature>
<evidence type="ECO:0000256" key="1">
    <source>
        <dbReference type="SAM" id="Coils"/>
    </source>
</evidence>
<evidence type="ECO:0000313" key="4">
    <source>
        <dbReference type="Proteomes" id="UP000016930"/>
    </source>
</evidence>
<name>M2QHS3_CERS8</name>
<feature type="coiled-coil region" evidence="1">
    <location>
        <begin position="455"/>
        <end position="482"/>
    </location>
</feature>
<keyword evidence="1" id="KW-0175">Coiled coil</keyword>
<protein>
    <submittedName>
        <fullName evidence="3">Uncharacterized protein</fullName>
    </submittedName>
</protein>
<dbReference type="OrthoDB" id="3070390at2759"/>
<dbReference type="AlphaFoldDB" id="M2QHS3"/>
<sequence>MRLTVRINYRSTRAREIGSFKNAESSAEAKFFAEEIQKDLDMLLLPPPHMKHLIYGSGIVVCHWDTAANSDLHRTIQKGFKVADKIKSFLGDSFIAWLSLGDDDPHSTDVRITVSQATKGHNKAKQLYVPKESRKRRSMQCLRSQSPLLEASASSSAAALPDPIKRSLPPVRRPSTACTDPPLDPFLEGQRKSRGGSMLDLTDAQDTLRQLSQSNAFMSLLQHTGQPIKSEPEPVDALFPAPSAPGLEPADSFEALERSVDRPQFINQYPNPIPVSVKAERAPSPITIPLDSHQDAINLDAPAPVRTKRSRWDHRNGSDDQMHDAVPLKRPRTESASSSSLAHSYSAPASRPDTNATTPEFKPPPSAPATLRPAKEPPREPAADRQRNAFTQAPAATVPMSNSPSKSHPLTRELWDIRRQITALKARENDTLRELRNVGALPSANDAGPEMPESFHFLQDEIANLRGRVQREETARRSAETALANERHRRIHAEGVLEDARRETKQPFVVPALMNAFEQLSGWSTDLLLISDAGLDY</sequence>
<accession>M2QHS3</accession>
<feature type="compositionally biased region" description="Basic and acidic residues" evidence="2">
    <location>
        <begin position="373"/>
        <end position="386"/>
    </location>
</feature>
<dbReference type="STRING" id="914234.M2QHS3"/>
<evidence type="ECO:0000256" key="2">
    <source>
        <dbReference type="SAM" id="MobiDB-lite"/>
    </source>
</evidence>
<gene>
    <name evidence="3" type="ORF">CERSUDRAFT_95877</name>
</gene>
<feature type="compositionally biased region" description="Low complexity" evidence="2">
    <location>
        <begin position="335"/>
        <end position="350"/>
    </location>
</feature>
<dbReference type="EMBL" id="KB445798">
    <property type="protein sequence ID" value="EMD36588.1"/>
    <property type="molecule type" value="Genomic_DNA"/>
</dbReference>
<feature type="region of interest" description="Disordered" evidence="2">
    <location>
        <begin position="286"/>
        <end position="386"/>
    </location>
</feature>
<feature type="compositionally biased region" description="Basic and acidic residues" evidence="2">
    <location>
        <begin position="313"/>
        <end position="333"/>
    </location>
</feature>